<keyword evidence="2" id="KW-1185">Reference proteome</keyword>
<comment type="caution">
    <text evidence="1">The sequence shown here is derived from an EMBL/GenBank/DDBJ whole genome shotgun (WGS) entry which is preliminary data.</text>
</comment>
<reference evidence="1 2" key="1">
    <citation type="submission" date="2024-01" db="EMBL/GenBank/DDBJ databases">
        <title>The genomes of 5 underutilized Papilionoideae crops provide insights into root nodulation and disease resistanc.</title>
        <authorList>
            <person name="Jiang F."/>
        </authorList>
    </citation>
    <scope>NUCLEOTIDE SEQUENCE [LARGE SCALE GENOMIC DNA]</scope>
    <source>
        <strain evidence="1">DUOXIRENSHENG_FW03</strain>
        <tissue evidence="1">Leaves</tissue>
    </source>
</reference>
<proteinExistence type="predicted"/>
<accession>A0AAN9XN31</accession>
<evidence type="ECO:0000313" key="1">
    <source>
        <dbReference type="EMBL" id="KAK7399625.1"/>
    </source>
</evidence>
<organism evidence="1 2">
    <name type="scientific">Psophocarpus tetragonolobus</name>
    <name type="common">Winged bean</name>
    <name type="synonym">Dolichos tetragonolobus</name>
    <dbReference type="NCBI Taxonomy" id="3891"/>
    <lineage>
        <taxon>Eukaryota</taxon>
        <taxon>Viridiplantae</taxon>
        <taxon>Streptophyta</taxon>
        <taxon>Embryophyta</taxon>
        <taxon>Tracheophyta</taxon>
        <taxon>Spermatophyta</taxon>
        <taxon>Magnoliopsida</taxon>
        <taxon>eudicotyledons</taxon>
        <taxon>Gunneridae</taxon>
        <taxon>Pentapetalae</taxon>
        <taxon>rosids</taxon>
        <taxon>fabids</taxon>
        <taxon>Fabales</taxon>
        <taxon>Fabaceae</taxon>
        <taxon>Papilionoideae</taxon>
        <taxon>50 kb inversion clade</taxon>
        <taxon>NPAAA clade</taxon>
        <taxon>indigoferoid/millettioid clade</taxon>
        <taxon>Phaseoleae</taxon>
        <taxon>Psophocarpus</taxon>
    </lineage>
</organism>
<dbReference type="Proteomes" id="UP001386955">
    <property type="component" value="Unassembled WGS sequence"/>
</dbReference>
<protein>
    <submittedName>
        <fullName evidence="1">Uncharacterized protein</fullName>
    </submittedName>
</protein>
<evidence type="ECO:0000313" key="2">
    <source>
        <dbReference type="Proteomes" id="UP001386955"/>
    </source>
</evidence>
<name>A0AAN9XN31_PSOTE</name>
<dbReference type="AlphaFoldDB" id="A0AAN9XN31"/>
<dbReference type="EMBL" id="JAYMYS010000003">
    <property type="protein sequence ID" value="KAK7399625.1"/>
    <property type="molecule type" value="Genomic_DNA"/>
</dbReference>
<gene>
    <name evidence="1" type="ORF">VNO78_10811</name>
</gene>
<sequence length="70" mass="8065">MTSILLSPEMICTQMMKRIPYNITPFNVTWELGHKVSKSPVKCGSQLHILGSILYVYAEEEAERGKRRRP</sequence>